<name>A0A2A3YKK2_9MICO</name>
<dbReference type="EMBL" id="NRGR01000012">
    <property type="protein sequence ID" value="PCC39759.1"/>
    <property type="molecule type" value="Genomic_DNA"/>
</dbReference>
<protein>
    <recommendedName>
        <fullName evidence="1">VTC domain-containing protein</fullName>
    </recommendedName>
</protein>
<sequence>MSAIDTLPGIDLARLTESAALMTRVDRKYLVPRDEIDELIGDLAVDLRVLEIGGRRRFAYRSTYYDTSDLAAYRAAATGRRRRWKVRRRDYVDTDVSFLEVKTRTGRGESSKLRIALDDDGADTGEQAAPPLGGAPLDFVRTSLADADCVAPTAPLLPVLTTAYDRTTLLVAAEDSRLTLDDALVWSDPADRARQLRDQVVVETKSGTRAGSVDRVLWRAGHRPQRLSKYATGLALLDADLPANRWHRTVRAVSRGT</sequence>
<dbReference type="RefSeq" id="WP_096196875.1">
    <property type="nucleotide sequence ID" value="NZ_JBQQGT010000011.1"/>
</dbReference>
<dbReference type="InterPro" id="IPR033469">
    <property type="entry name" value="CYTH-like_dom_sf"/>
</dbReference>
<evidence type="ECO:0000259" key="1">
    <source>
        <dbReference type="Pfam" id="PF09359"/>
    </source>
</evidence>
<organism evidence="2 3">
    <name type="scientific">Brachybacterium alimentarium</name>
    <dbReference type="NCBI Taxonomy" id="47845"/>
    <lineage>
        <taxon>Bacteria</taxon>
        <taxon>Bacillati</taxon>
        <taxon>Actinomycetota</taxon>
        <taxon>Actinomycetes</taxon>
        <taxon>Micrococcales</taxon>
        <taxon>Dermabacteraceae</taxon>
        <taxon>Brachybacterium</taxon>
    </lineage>
</organism>
<dbReference type="InterPro" id="IPR018966">
    <property type="entry name" value="VTC_domain"/>
</dbReference>
<dbReference type="InterPro" id="IPR042267">
    <property type="entry name" value="VTC_sf"/>
</dbReference>
<dbReference type="AlphaFoldDB" id="A0A2A3YKK2"/>
<dbReference type="OrthoDB" id="148766at2"/>
<evidence type="ECO:0000313" key="2">
    <source>
        <dbReference type="EMBL" id="PCC39759.1"/>
    </source>
</evidence>
<dbReference type="SUPFAM" id="SSF55154">
    <property type="entry name" value="CYTH-like phosphatases"/>
    <property type="match status" value="1"/>
</dbReference>
<keyword evidence="3" id="KW-1185">Reference proteome</keyword>
<comment type="caution">
    <text evidence="2">The sequence shown here is derived from an EMBL/GenBank/DDBJ whole genome shotgun (WGS) entry which is preliminary data.</text>
</comment>
<feature type="domain" description="VTC" evidence="1">
    <location>
        <begin position="24"/>
        <end position="237"/>
    </location>
</feature>
<evidence type="ECO:0000313" key="3">
    <source>
        <dbReference type="Proteomes" id="UP000218598"/>
    </source>
</evidence>
<dbReference type="Pfam" id="PF09359">
    <property type="entry name" value="VTC"/>
    <property type="match status" value="1"/>
</dbReference>
<gene>
    <name evidence="2" type="ORF">CIK66_07215</name>
</gene>
<dbReference type="Proteomes" id="UP000218598">
    <property type="component" value="Unassembled WGS sequence"/>
</dbReference>
<dbReference type="GO" id="GO:0006799">
    <property type="term" value="P:polyphosphate biosynthetic process"/>
    <property type="evidence" value="ECO:0007669"/>
    <property type="project" value="UniProtKB-ARBA"/>
</dbReference>
<reference evidence="2 3" key="1">
    <citation type="journal article" date="2017" name="Elife">
        <title>Extensive horizontal gene transfer in cheese-associated bacteria.</title>
        <authorList>
            <person name="Bonham K.S."/>
            <person name="Wolfe B.E."/>
            <person name="Dutton R.J."/>
        </authorList>
    </citation>
    <scope>NUCLEOTIDE SEQUENCE [LARGE SCALE GENOMIC DNA]</scope>
    <source>
        <strain evidence="2 3">341_9</strain>
    </source>
</reference>
<proteinExistence type="predicted"/>
<accession>A0A2A3YKK2</accession>
<dbReference type="Gene3D" id="3.20.100.30">
    <property type="entry name" value="VTC, catalytic tunnel domain"/>
    <property type="match status" value="1"/>
</dbReference>